<name>A7AYS4_MEDG7</name>
<dbReference type="EMBL" id="AAYG02000004">
    <property type="protein sequence ID" value="EDN79238.1"/>
    <property type="molecule type" value="Genomic_DNA"/>
</dbReference>
<dbReference type="Gene3D" id="3.30.950.30">
    <property type="entry name" value="Schlafen, AAA domain"/>
    <property type="match status" value="1"/>
</dbReference>
<organism evidence="2 3">
    <name type="scientific">Mediterraneibacter gnavus (strain ATCC 29149 / DSM 114966 / JCM 6515 / VPI C7-9)</name>
    <name type="common">Ruminococcus gnavus</name>
    <dbReference type="NCBI Taxonomy" id="411470"/>
    <lineage>
        <taxon>Bacteria</taxon>
        <taxon>Bacillati</taxon>
        <taxon>Bacillota</taxon>
        <taxon>Clostridia</taxon>
        <taxon>Lachnospirales</taxon>
        <taxon>Lachnospiraceae</taxon>
        <taxon>Mediterraneibacter</taxon>
    </lineage>
</organism>
<feature type="domain" description="Schlafen AlbA-2" evidence="1">
    <location>
        <begin position="38"/>
        <end position="162"/>
    </location>
</feature>
<dbReference type="PANTHER" id="PTHR30595:SF6">
    <property type="entry name" value="SCHLAFEN ALBA-2 DOMAIN-CONTAINING PROTEIN"/>
    <property type="match status" value="1"/>
</dbReference>
<dbReference type="AlphaFoldDB" id="A7AYS4"/>
<comment type="caution">
    <text evidence="2">The sequence shown here is derived from an EMBL/GenBank/DDBJ whole genome shotgun (WGS) entry which is preliminary data.</text>
</comment>
<reference evidence="2 3" key="2">
    <citation type="submission" date="2007-06" db="EMBL/GenBank/DDBJ databases">
        <title>Draft genome sequence of Ruminococcus gnavus (ATCC 29149).</title>
        <authorList>
            <person name="Sudarsanam P."/>
            <person name="Ley R."/>
            <person name="Guruge J."/>
            <person name="Turnbaugh P.J."/>
            <person name="Mahowald M."/>
            <person name="Liep D."/>
            <person name="Gordon J."/>
        </authorList>
    </citation>
    <scope>NUCLEOTIDE SEQUENCE [LARGE SCALE GENOMIC DNA]</scope>
    <source>
        <strain evidence="2 3">ATCC 29149</strain>
    </source>
</reference>
<sequence>MAALFFDIMRTEGEERMSGLNDLSLNRIVEILASKGHEGEYWDYKQEWHDNMTDLLKDIICFANTPHDANCYLLFGIDDDGRIVGMQKNRRKQADILEAMDNLWFIGDVKPEISVETVVINEIEVDVITIYNTQKTPIYLKRNYGEMLAGCIYMRNGDKNTPNKGMASIDDVEKLWKKRFGLLQTPLDYIVGRLQYQTEWKQQNRTYYNMYRPEYQLKILEDDDDRAIPEYYAYAMTNESTLYEMVQILAGHTVLEEYQLVILDSGRLRTPTPEWGFAGYDKYGVDHKFTYKYFIKGSTRYKLHQFFLDNDSEEAIYANRELMDVVLLYETEDEKTAFEAYIEDNQDKIVECIAGKDKYSYIQATNELDTKECKKRLNTGLALNEELYKWRNRRTL</sequence>
<accession>A7AYS4</accession>
<dbReference type="Proteomes" id="UP000004410">
    <property type="component" value="Unassembled WGS sequence"/>
</dbReference>
<evidence type="ECO:0000313" key="3">
    <source>
        <dbReference type="Proteomes" id="UP000004410"/>
    </source>
</evidence>
<dbReference type="Pfam" id="PF04326">
    <property type="entry name" value="SLFN_AlbA_2"/>
    <property type="match status" value="1"/>
</dbReference>
<reference evidence="2 3" key="1">
    <citation type="submission" date="2007-04" db="EMBL/GenBank/DDBJ databases">
        <authorList>
            <person name="Fulton L."/>
            <person name="Clifton S."/>
            <person name="Fulton B."/>
            <person name="Xu J."/>
            <person name="Minx P."/>
            <person name="Pepin K.H."/>
            <person name="Johnson M."/>
            <person name="Thiruvilangam P."/>
            <person name="Bhonagiri V."/>
            <person name="Nash W.E."/>
            <person name="Mardis E.R."/>
            <person name="Wilson R.K."/>
        </authorList>
    </citation>
    <scope>NUCLEOTIDE SEQUENCE [LARGE SCALE GENOMIC DNA]</scope>
    <source>
        <strain evidence="2 3">ATCC 29149</strain>
    </source>
</reference>
<protein>
    <submittedName>
        <fullName evidence="2">Divergent AAA domain protein</fullName>
    </submittedName>
</protein>
<dbReference type="PaxDb" id="411470-RUMGNA_00439"/>
<dbReference type="InterPro" id="IPR038461">
    <property type="entry name" value="Schlafen_AlbA_2_dom_sf"/>
</dbReference>
<dbReference type="eggNOG" id="COG2865">
    <property type="taxonomic scope" value="Bacteria"/>
</dbReference>
<evidence type="ECO:0000313" key="2">
    <source>
        <dbReference type="EMBL" id="EDN79238.1"/>
    </source>
</evidence>
<dbReference type="InterPro" id="IPR007421">
    <property type="entry name" value="Schlafen_AlbA_2_dom"/>
</dbReference>
<proteinExistence type="predicted"/>
<evidence type="ECO:0000259" key="1">
    <source>
        <dbReference type="Pfam" id="PF04326"/>
    </source>
</evidence>
<gene>
    <name evidence="2" type="ORF">RUMGNA_00439</name>
</gene>
<dbReference type="PANTHER" id="PTHR30595">
    <property type="entry name" value="GLPR-RELATED TRANSCRIPTIONAL REPRESSOR"/>
    <property type="match status" value="1"/>
</dbReference>